<evidence type="ECO:0000313" key="1">
    <source>
        <dbReference type="EMBL" id="EDY94720.1"/>
    </source>
</evidence>
<gene>
    <name evidence="1" type="ORF">BACPLE_03130</name>
</gene>
<proteinExistence type="predicted"/>
<evidence type="ECO:0000313" key="2">
    <source>
        <dbReference type="Proteomes" id="UP000003452"/>
    </source>
</evidence>
<reference evidence="1 2" key="2">
    <citation type="submission" date="2008-08" db="EMBL/GenBank/DDBJ databases">
        <authorList>
            <person name="Fulton L."/>
            <person name="Clifton S."/>
            <person name="Fulton B."/>
            <person name="Xu J."/>
            <person name="Minx P."/>
            <person name="Pepin K.H."/>
            <person name="Johnson M."/>
            <person name="Thiruvilangam P."/>
            <person name="Bhonagiri V."/>
            <person name="Nash W.E."/>
            <person name="Mardis E.R."/>
            <person name="Wilson R.K."/>
        </authorList>
    </citation>
    <scope>NUCLEOTIDE SEQUENCE [LARGE SCALE GENOMIC DNA]</scope>
    <source>
        <strain evidence="2">DSM 17135 / JCM 12973 / M2</strain>
    </source>
</reference>
<sequence length="40" mass="5001">MAFLVMHFFYIFANNSYKIRRNEQVILLRILFNSIVCRRY</sequence>
<reference evidence="1 2" key="1">
    <citation type="submission" date="2008-08" db="EMBL/GenBank/DDBJ databases">
        <title>Draft genome sequence of Bacteroides plebeius (DSM 17135).</title>
        <authorList>
            <person name="Sudarsanam P."/>
            <person name="Ley R."/>
            <person name="Guruge J."/>
            <person name="Turnbaugh P.J."/>
            <person name="Mahowald M."/>
            <person name="Liep D."/>
            <person name="Gordon J."/>
        </authorList>
    </citation>
    <scope>NUCLEOTIDE SEQUENCE [LARGE SCALE GENOMIC DNA]</scope>
    <source>
        <strain evidence="2">DSM 17135 / JCM 12973 / M2</strain>
    </source>
</reference>
<protein>
    <submittedName>
        <fullName evidence="1">Uncharacterized protein</fullName>
    </submittedName>
</protein>
<dbReference type="AlphaFoldDB" id="B5D2C7"/>
<dbReference type="Proteomes" id="UP000003452">
    <property type="component" value="Unassembled WGS sequence"/>
</dbReference>
<dbReference type="HOGENOM" id="CLU_3285146_0_0_10"/>
<dbReference type="EMBL" id="ABQC02000023">
    <property type="protein sequence ID" value="EDY94720.1"/>
    <property type="molecule type" value="Genomic_DNA"/>
</dbReference>
<name>B5D2C7_PHOPM</name>
<organism evidence="1 2">
    <name type="scientific">Phocaeicola plebeius (strain DSM 17135 / JCM 12973 / CCUG 54634 / M2)</name>
    <name type="common">Bacteroides plebeius</name>
    <dbReference type="NCBI Taxonomy" id="484018"/>
    <lineage>
        <taxon>Bacteria</taxon>
        <taxon>Pseudomonadati</taxon>
        <taxon>Bacteroidota</taxon>
        <taxon>Bacteroidia</taxon>
        <taxon>Bacteroidales</taxon>
        <taxon>Bacteroidaceae</taxon>
        <taxon>Phocaeicola</taxon>
    </lineage>
</organism>
<comment type="caution">
    <text evidence="1">The sequence shown here is derived from an EMBL/GenBank/DDBJ whole genome shotgun (WGS) entry which is preliminary data.</text>
</comment>
<accession>B5D2C7</accession>